<dbReference type="SUPFAM" id="SSF52266">
    <property type="entry name" value="SGNH hydrolase"/>
    <property type="match status" value="1"/>
</dbReference>
<evidence type="ECO:0000256" key="2">
    <source>
        <dbReference type="ARBA" id="ARBA00023180"/>
    </source>
</evidence>
<comment type="similarity">
    <text evidence="1">Belongs to the 'GDSL' lipolytic enzyme family.</text>
</comment>
<keyword evidence="2" id="KW-0325">Glycoprotein</keyword>
<dbReference type="AlphaFoldDB" id="A0A5S9WAI3"/>
<evidence type="ECO:0000256" key="1">
    <source>
        <dbReference type="ARBA" id="ARBA00008668"/>
    </source>
</evidence>
<dbReference type="InterPro" id="IPR001087">
    <property type="entry name" value="GDSL"/>
</dbReference>
<accession>A0A5S9WAI3</accession>
<dbReference type="Gene3D" id="3.40.50.1110">
    <property type="entry name" value="SGNH hydrolase"/>
    <property type="match status" value="1"/>
</dbReference>
<dbReference type="InterPro" id="IPR036514">
    <property type="entry name" value="SGNH_hydro_sf"/>
</dbReference>
<dbReference type="Proteomes" id="UP000434276">
    <property type="component" value="Unassembled WGS sequence"/>
</dbReference>
<reference evidence="3 4" key="1">
    <citation type="submission" date="2019-12" db="EMBL/GenBank/DDBJ databases">
        <authorList>
            <person name="Jiao W.-B."/>
            <person name="Schneeberger K."/>
        </authorList>
    </citation>
    <scope>NUCLEOTIDE SEQUENCE [LARGE SCALE GENOMIC DNA]</scope>
    <source>
        <strain evidence="4">cv. C24</strain>
    </source>
</reference>
<dbReference type="PANTHER" id="PTHR22835:SF683">
    <property type="entry name" value="OS05G0506800 PROTEIN"/>
    <property type="match status" value="1"/>
</dbReference>
<protein>
    <recommendedName>
        <fullName evidence="5">GDSL esterase/lipase</fullName>
    </recommendedName>
</protein>
<dbReference type="PANTHER" id="PTHR22835">
    <property type="entry name" value="ZINC FINGER FYVE DOMAIN CONTAINING PROTEIN"/>
    <property type="match status" value="1"/>
</dbReference>
<sequence>MNNMVQELFNLGARTFLVPGKFPTGCSAAYLTRFRTTDMKDYDALTGCLKWPNEFSQYHNEQLQTELNRLQKLYPIATIRYTDYYDIVIYGETFTVDKPCGSRGVKHCRVPSEYVTWDGFHLTEAAYRWIAKSLLNGPLASIALAAPAFSFLS</sequence>
<organism evidence="3 4">
    <name type="scientific">Arabidopsis thaliana</name>
    <name type="common">Mouse-ear cress</name>
    <dbReference type="NCBI Taxonomy" id="3702"/>
    <lineage>
        <taxon>Eukaryota</taxon>
        <taxon>Viridiplantae</taxon>
        <taxon>Streptophyta</taxon>
        <taxon>Embryophyta</taxon>
        <taxon>Tracheophyta</taxon>
        <taxon>Spermatophyta</taxon>
        <taxon>Magnoliopsida</taxon>
        <taxon>eudicotyledons</taxon>
        <taxon>Gunneridae</taxon>
        <taxon>Pentapetalae</taxon>
        <taxon>rosids</taxon>
        <taxon>malvids</taxon>
        <taxon>Brassicales</taxon>
        <taxon>Brassicaceae</taxon>
        <taxon>Camelineae</taxon>
        <taxon>Arabidopsis</taxon>
    </lineage>
</organism>
<dbReference type="Pfam" id="PF00657">
    <property type="entry name" value="Lipase_GDSL"/>
    <property type="match status" value="1"/>
</dbReference>
<dbReference type="EMBL" id="CACSHJ010000087">
    <property type="protein sequence ID" value="CAA0251631.1"/>
    <property type="molecule type" value="Genomic_DNA"/>
</dbReference>
<dbReference type="GO" id="GO:0016788">
    <property type="term" value="F:hydrolase activity, acting on ester bonds"/>
    <property type="evidence" value="ECO:0007669"/>
    <property type="project" value="InterPro"/>
</dbReference>
<dbReference type="OrthoDB" id="1111460at2759"/>
<gene>
    <name evidence="3" type="ORF">C24_LOCUS2833</name>
</gene>
<name>A0A5S9WAI3_ARATH</name>
<evidence type="ECO:0000313" key="4">
    <source>
        <dbReference type="Proteomes" id="UP000434276"/>
    </source>
</evidence>
<dbReference type="ExpressionAtlas" id="A0A5S9WAI3">
    <property type="expression patterns" value="baseline and differential"/>
</dbReference>
<evidence type="ECO:0000313" key="3">
    <source>
        <dbReference type="EMBL" id="CAA0251631.1"/>
    </source>
</evidence>
<proteinExistence type="inferred from homology"/>
<evidence type="ECO:0008006" key="5">
    <source>
        <dbReference type="Google" id="ProtNLM"/>
    </source>
</evidence>